<evidence type="ECO:0000259" key="4">
    <source>
        <dbReference type="SMART" id="SM00062"/>
    </source>
</evidence>
<evidence type="ECO:0000256" key="1">
    <source>
        <dbReference type="ARBA" id="ARBA00007162"/>
    </source>
</evidence>
<proteinExistence type="inferred from homology"/>
<evidence type="ECO:0000256" key="2">
    <source>
        <dbReference type="ARBA" id="ARBA00022729"/>
    </source>
</evidence>
<evidence type="ECO:0000256" key="3">
    <source>
        <dbReference type="SAM" id="SignalP"/>
    </source>
</evidence>
<gene>
    <name evidence="5" type="ORF">ALO52_100439</name>
</gene>
<protein>
    <submittedName>
        <fullName evidence="5">Phosphonate ABC transporter, periplasmic phosphonate-binding protein</fullName>
    </submittedName>
</protein>
<dbReference type="InterPro" id="IPR005770">
    <property type="entry name" value="PhnD"/>
</dbReference>
<dbReference type="SMART" id="SM00062">
    <property type="entry name" value="PBPb"/>
    <property type="match status" value="1"/>
</dbReference>
<dbReference type="InterPro" id="IPR030836">
    <property type="entry name" value="ABC_peri_PhnD-like"/>
</dbReference>
<dbReference type="GO" id="GO:0055085">
    <property type="term" value="P:transmembrane transport"/>
    <property type="evidence" value="ECO:0007669"/>
    <property type="project" value="InterPro"/>
</dbReference>
<feature type="domain" description="Solute-binding protein family 3/N-terminal" evidence="4">
    <location>
        <begin position="89"/>
        <end position="315"/>
    </location>
</feature>
<dbReference type="GO" id="GO:0043190">
    <property type="term" value="C:ATP-binding cassette (ABC) transporter complex"/>
    <property type="evidence" value="ECO:0007669"/>
    <property type="project" value="InterPro"/>
</dbReference>
<dbReference type="Proteomes" id="UP000050562">
    <property type="component" value="Unassembled WGS sequence"/>
</dbReference>
<comment type="caution">
    <text evidence="5">The sequence shown here is derived from an EMBL/GenBank/DDBJ whole genome shotgun (WGS) entry which is preliminary data.</text>
</comment>
<organism evidence="5 6">
    <name type="scientific">Pseudomonas syringae pv. primulae</name>
    <dbReference type="NCBI Taxonomy" id="251707"/>
    <lineage>
        <taxon>Bacteria</taxon>
        <taxon>Pseudomonadati</taxon>
        <taxon>Pseudomonadota</taxon>
        <taxon>Gammaproteobacteria</taxon>
        <taxon>Pseudomonadales</taxon>
        <taxon>Pseudomonadaceae</taxon>
        <taxon>Pseudomonas</taxon>
    </lineage>
</organism>
<accession>A0A0P9Y0E5</accession>
<dbReference type="NCBIfam" id="TIGR04553">
    <property type="entry name" value="ABC_peri_selen"/>
    <property type="match status" value="1"/>
</dbReference>
<evidence type="ECO:0000313" key="6">
    <source>
        <dbReference type="Proteomes" id="UP000050562"/>
    </source>
</evidence>
<dbReference type="CDD" id="cd13572">
    <property type="entry name" value="PBP2_PnhD_2"/>
    <property type="match status" value="1"/>
</dbReference>
<dbReference type="PATRIC" id="fig|251707.3.peg.2959"/>
<dbReference type="EMBL" id="LJRC01000015">
    <property type="protein sequence ID" value="KPY41477.1"/>
    <property type="molecule type" value="Genomic_DNA"/>
</dbReference>
<dbReference type="Gene3D" id="3.40.190.10">
    <property type="entry name" value="Periplasmic binding protein-like II"/>
    <property type="match status" value="2"/>
</dbReference>
<dbReference type="Pfam" id="PF12974">
    <property type="entry name" value="Phosphonate-bd"/>
    <property type="match status" value="1"/>
</dbReference>
<evidence type="ECO:0000313" key="5">
    <source>
        <dbReference type="EMBL" id="KPY41477.1"/>
    </source>
</evidence>
<reference evidence="5 6" key="1">
    <citation type="submission" date="2015-09" db="EMBL/GenBank/DDBJ databases">
        <title>Genome announcement of multiple Pseudomonas syringae strains.</title>
        <authorList>
            <person name="Thakur S."/>
            <person name="Wang P.W."/>
            <person name="Gong Y."/>
            <person name="Weir B.S."/>
            <person name="Guttman D.S."/>
        </authorList>
    </citation>
    <scope>NUCLEOTIDE SEQUENCE [LARGE SCALE GENOMIC DNA]</scope>
    <source>
        <strain evidence="5 6">ICMP3956</strain>
    </source>
</reference>
<name>A0A0P9Y0E5_9PSED</name>
<dbReference type="NCBIfam" id="TIGR01098">
    <property type="entry name" value="3A0109s03R"/>
    <property type="match status" value="1"/>
</dbReference>
<dbReference type="AlphaFoldDB" id="A0A0P9Y0E5"/>
<keyword evidence="2 3" id="KW-0732">Signal</keyword>
<dbReference type="InterPro" id="IPR001638">
    <property type="entry name" value="Solute-binding_3/MltF_N"/>
</dbReference>
<dbReference type="PANTHER" id="PTHR35841">
    <property type="entry name" value="PHOSPHONATES-BINDING PERIPLASMIC PROTEIN"/>
    <property type="match status" value="1"/>
</dbReference>
<feature type="signal peptide" evidence="3">
    <location>
        <begin position="1"/>
        <end position="20"/>
    </location>
</feature>
<feature type="chain" id="PRO_5006171994" evidence="3">
    <location>
        <begin position="21"/>
        <end position="346"/>
    </location>
</feature>
<comment type="similarity">
    <text evidence="1">Belongs to the phosphate/phosphite/phosphonate binding protein family.</text>
</comment>
<dbReference type="SUPFAM" id="SSF53850">
    <property type="entry name" value="Periplasmic binding protein-like II"/>
    <property type="match status" value="1"/>
</dbReference>
<dbReference type="PANTHER" id="PTHR35841:SF1">
    <property type="entry name" value="PHOSPHONATES-BINDING PERIPLASMIC PROTEIN"/>
    <property type="match status" value="1"/>
</dbReference>
<sequence>MLRFQRKRRRRSVMPSTRCAAELAFLAAPLIIPRSSTESIEACLLAQSRFALSFFPLLNRRTFMLKRTLALAAGLALSFTALTSHAADVLRVSAIPDEAPTELLRKFKPLGAYLEQRLGMKVEFVPVADYPAVVEALATDRLDMAWLGGFTFVQVNLKTGNAVPLVQREQDAQFTSKFITSDPNVKSLADLKGKTFAFGSVSSTSGSLMPRYFMLKENIKPETFFSRVAYSGAHDATAAWVQAGKVDAGVLNASVWDKLVANGKVDTGKVRVFATTPTYFDYNWTVRGTLDKGLAAKIKQAFLDLDPANPEQKAILDLQAASRFIETRPENYKGIEEAARAADLLK</sequence>